<name>A0A7T8JYT0_CALRO</name>
<dbReference type="Proteomes" id="UP000595437">
    <property type="component" value="Chromosome 13"/>
</dbReference>
<accession>A0A7T8JYT0</accession>
<dbReference type="EMBL" id="CP045902">
    <property type="protein sequence ID" value="QQP38785.1"/>
    <property type="molecule type" value="Genomic_DNA"/>
</dbReference>
<dbReference type="AlphaFoldDB" id="A0A7T8JYT0"/>
<evidence type="ECO:0000313" key="1">
    <source>
        <dbReference type="EMBL" id="QQP38785.1"/>
    </source>
</evidence>
<gene>
    <name evidence="1" type="ORF">FKW44_019467</name>
</gene>
<reference evidence="2" key="1">
    <citation type="submission" date="2021-01" db="EMBL/GenBank/DDBJ databases">
        <title>Caligus Genome Assembly.</title>
        <authorList>
            <person name="Gallardo-Escarate C."/>
        </authorList>
    </citation>
    <scope>NUCLEOTIDE SEQUENCE [LARGE SCALE GENOMIC DNA]</scope>
</reference>
<proteinExistence type="predicted"/>
<evidence type="ECO:0000313" key="2">
    <source>
        <dbReference type="Proteomes" id="UP000595437"/>
    </source>
</evidence>
<protein>
    <submittedName>
        <fullName evidence="1">Uncharacterized protein</fullName>
    </submittedName>
</protein>
<organism evidence="1 2">
    <name type="scientific">Caligus rogercresseyi</name>
    <name type="common">Sea louse</name>
    <dbReference type="NCBI Taxonomy" id="217165"/>
    <lineage>
        <taxon>Eukaryota</taxon>
        <taxon>Metazoa</taxon>
        <taxon>Ecdysozoa</taxon>
        <taxon>Arthropoda</taxon>
        <taxon>Crustacea</taxon>
        <taxon>Multicrustacea</taxon>
        <taxon>Hexanauplia</taxon>
        <taxon>Copepoda</taxon>
        <taxon>Siphonostomatoida</taxon>
        <taxon>Caligidae</taxon>
        <taxon>Caligus</taxon>
    </lineage>
</organism>
<sequence length="53" mass="6049">MKGFISGNVSSSSMGDEDRVRARFEDIAPQIHASYHQRSRANYLEFSSRSQIQ</sequence>
<feature type="non-terminal residue" evidence="1">
    <location>
        <position position="53"/>
    </location>
</feature>
<keyword evidence="2" id="KW-1185">Reference proteome</keyword>